<proteinExistence type="predicted"/>
<evidence type="ECO:0000313" key="2">
    <source>
        <dbReference type="WBParaSite" id="JU765_v2.g19551.t1"/>
    </source>
</evidence>
<evidence type="ECO:0000313" key="1">
    <source>
        <dbReference type="Proteomes" id="UP000887576"/>
    </source>
</evidence>
<sequence length="384" mass="43951">MPLKLSEKVVEKLFINLMKNDGYRQNIEVIHKLALSSKECLEIFLKIVATLNSVHFYESYWIVSLENWAFHVNPDSAADCVMFLLAKNASILELTMHFPFCKNQSFAKGFAKNSSLRNIGFNADVDNLHNLGIIKDTNISNNSEKLSEQLSKLGIDVDAKLLGFDAKFWSCIFKVLNDNKLVPGVIKFIPGYNYIEFNNVVHAHTNEGLIPRLAFLSNIRFYDALRSETMIPNLTIFLQTLGKVFPALDVVDFQNEENYVDILALDTNRQVQPKPMEIKTKIMKISKELEDYVGRIRVHACYSACYMRRLADINDQLFEGYIRELRDLLADLNYSSHDSTRFFIGDVLITDNVDFSVELQIMSQYGMVRPIENTWTAISLLEGA</sequence>
<reference evidence="2" key="1">
    <citation type="submission" date="2022-11" db="UniProtKB">
        <authorList>
            <consortium name="WormBaseParasite"/>
        </authorList>
    </citation>
    <scope>IDENTIFICATION</scope>
</reference>
<dbReference type="WBParaSite" id="JU765_v2.g19551.t1">
    <property type="protein sequence ID" value="JU765_v2.g19551.t1"/>
    <property type="gene ID" value="JU765_v2.g19551"/>
</dbReference>
<protein>
    <submittedName>
        <fullName evidence="2">Uncharacterized protein</fullName>
    </submittedName>
</protein>
<name>A0AC34QU86_9BILA</name>
<dbReference type="Proteomes" id="UP000887576">
    <property type="component" value="Unplaced"/>
</dbReference>
<accession>A0AC34QU86</accession>
<organism evidence="1 2">
    <name type="scientific">Panagrolaimus sp. JU765</name>
    <dbReference type="NCBI Taxonomy" id="591449"/>
    <lineage>
        <taxon>Eukaryota</taxon>
        <taxon>Metazoa</taxon>
        <taxon>Ecdysozoa</taxon>
        <taxon>Nematoda</taxon>
        <taxon>Chromadorea</taxon>
        <taxon>Rhabditida</taxon>
        <taxon>Tylenchina</taxon>
        <taxon>Panagrolaimomorpha</taxon>
        <taxon>Panagrolaimoidea</taxon>
        <taxon>Panagrolaimidae</taxon>
        <taxon>Panagrolaimus</taxon>
    </lineage>
</organism>